<feature type="domain" description="Ubiquitin-like" evidence="2">
    <location>
        <begin position="108"/>
        <end position="185"/>
    </location>
</feature>
<reference evidence="3" key="1">
    <citation type="submission" date="2021-01" db="EMBL/GenBank/DDBJ databases">
        <authorList>
            <person name="Kaushik A."/>
        </authorList>
    </citation>
    <scope>NUCLEOTIDE SEQUENCE</scope>
    <source>
        <strain evidence="3">AG3-T5</strain>
    </source>
</reference>
<dbReference type="PROSITE" id="PS50053">
    <property type="entry name" value="UBIQUITIN_2"/>
    <property type="match status" value="1"/>
</dbReference>
<dbReference type="InterPro" id="IPR000626">
    <property type="entry name" value="Ubiquitin-like_dom"/>
</dbReference>
<dbReference type="EMBL" id="CAJMWW010000225">
    <property type="protein sequence ID" value="CAE6458904.1"/>
    <property type="molecule type" value="Genomic_DNA"/>
</dbReference>
<dbReference type="Gene3D" id="3.10.20.90">
    <property type="entry name" value="Phosphatidylinositol 3-kinase Catalytic Subunit, Chain A, domain 1"/>
    <property type="match status" value="1"/>
</dbReference>
<evidence type="ECO:0000313" key="4">
    <source>
        <dbReference type="Proteomes" id="UP000663841"/>
    </source>
</evidence>
<dbReference type="InterPro" id="IPR029071">
    <property type="entry name" value="Ubiquitin-like_domsf"/>
</dbReference>
<name>A0A8H3BKB8_9AGAM</name>
<dbReference type="Proteomes" id="UP000663841">
    <property type="component" value="Unassembled WGS sequence"/>
</dbReference>
<dbReference type="AlphaFoldDB" id="A0A8H3BKB8"/>
<comment type="caution">
    <text evidence="3">The sequence shown here is derived from an EMBL/GenBank/DDBJ whole genome shotgun (WGS) entry which is preliminary data.</text>
</comment>
<gene>
    <name evidence="3" type="ORF">RDB_LOCUS146261</name>
</gene>
<evidence type="ECO:0000313" key="3">
    <source>
        <dbReference type="EMBL" id="CAE6458904.1"/>
    </source>
</evidence>
<evidence type="ECO:0000256" key="1">
    <source>
        <dbReference type="SAM" id="MobiDB-lite"/>
    </source>
</evidence>
<organism evidence="3 4">
    <name type="scientific">Rhizoctonia solani</name>
    <dbReference type="NCBI Taxonomy" id="456999"/>
    <lineage>
        <taxon>Eukaryota</taxon>
        <taxon>Fungi</taxon>
        <taxon>Dikarya</taxon>
        <taxon>Basidiomycota</taxon>
        <taxon>Agaricomycotina</taxon>
        <taxon>Agaricomycetes</taxon>
        <taxon>Cantharellales</taxon>
        <taxon>Ceratobasidiaceae</taxon>
        <taxon>Rhizoctonia</taxon>
    </lineage>
</organism>
<dbReference type="SUPFAM" id="SSF54236">
    <property type="entry name" value="Ubiquitin-like"/>
    <property type="match status" value="1"/>
</dbReference>
<proteinExistence type="predicted"/>
<dbReference type="CDD" id="cd17039">
    <property type="entry name" value="Ubl_ubiquitin_like"/>
    <property type="match status" value="1"/>
</dbReference>
<evidence type="ECO:0000259" key="2">
    <source>
        <dbReference type="PROSITE" id="PS50053"/>
    </source>
</evidence>
<protein>
    <recommendedName>
        <fullName evidence="2">Ubiquitin-like domain-containing protein</fullName>
    </recommendedName>
</protein>
<accession>A0A8H3BKB8</accession>
<sequence length="416" mass="46659">MATNNKSLQPYVKRPRIDSPESEPIAENNYPAECELREHNCLYQKKAFSQLRNVADQQIQLFVKLEQLDDLAQVVEDLWKELVPSLSLVKVVMATLLTPPANLSGDNIQIILILRPGVEGSFVFSSMCTVSHIKHQLQQRMYPGLPEGGFNLSFDGSIMGDNDTFAQHRVQNGDEIEVIPIRTGGKPVIYLFSPSPILDVRVQLSLVKAWCFSAIYPPTPITLPSGDSLGEAIFWAVDTRPDGSLFDRLTNRKVAYLFWEAHTNLKPPISPLTTPSRILAFDPARPRISPSDSALLPFDKVTGYIDDALLAMELHTEARTSFITYWLPNLSKHTHIALRFLPQDQYEESAPLCITPAPDITTRVFMLFMGVEESNLGAWEAAKVPVEEWSRIVGVDKVKAKDANLFRVLEWGGMEI</sequence>
<dbReference type="Pfam" id="PF00240">
    <property type="entry name" value="ubiquitin"/>
    <property type="match status" value="1"/>
</dbReference>
<feature type="region of interest" description="Disordered" evidence="1">
    <location>
        <begin position="1"/>
        <end position="26"/>
    </location>
</feature>